<proteinExistence type="predicted"/>
<feature type="signal peptide" evidence="2">
    <location>
        <begin position="1"/>
        <end position="18"/>
    </location>
</feature>
<protein>
    <submittedName>
        <fullName evidence="3">Uncharacterized protein</fullName>
    </submittedName>
</protein>
<keyword evidence="2" id="KW-0732">Signal</keyword>
<evidence type="ECO:0000313" key="4">
    <source>
        <dbReference type="Proteomes" id="UP000266934"/>
    </source>
</evidence>
<gene>
    <name evidence="3" type="ORF">BLTE_10760</name>
</gene>
<evidence type="ECO:0000313" key="3">
    <source>
        <dbReference type="EMBL" id="BBF92391.1"/>
    </source>
</evidence>
<name>A0A348FYK8_9HYPH</name>
<dbReference type="Proteomes" id="UP000266934">
    <property type="component" value="Chromosome"/>
</dbReference>
<evidence type="ECO:0000256" key="1">
    <source>
        <dbReference type="SAM" id="Phobius"/>
    </source>
</evidence>
<keyword evidence="1" id="KW-0472">Membrane</keyword>
<evidence type="ECO:0000256" key="2">
    <source>
        <dbReference type="SAM" id="SignalP"/>
    </source>
</evidence>
<dbReference type="RefSeq" id="WP_126398261.1">
    <property type="nucleotide sequence ID" value="NZ_AP018907.1"/>
</dbReference>
<sequence>MTLALAGIAAIAAGAAMAAAAIARSEAPIERRRLKVAVCAALAVYAVAMGVLAVRLDAPPRPAIETAGAAR</sequence>
<accession>A0A348FYK8</accession>
<keyword evidence="1" id="KW-1133">Transmembrane helix</keyword>
<dbReference type="AlphaFoldDB" id="A0A348FYK8"/>
<reference evidence="3 4" key="1">
    <citation type="submission" date="2018-08" db="EMBL/GenBank/DDBJ databases">
        <title>Complete genome sequencing of Blastochloris tepida GI.</title>
        <authorList>
            <person name="Tsukatani Y."/>
            <person name="Mori H."/>
        </authorList>
    </citation>
    <scope>NUCLEOTIDE SEQUENCE [LARGE SCALE GENOMIC DNA]</scope>
    <source>
        <strain evidence="3 4">GI</strain>
    </source>
</reference>
<dbReference type="KEGG" id="blag:BLTE_10760"/>
<organism evidence="3 4">
    <name type="scientific">Blastochloris tepida</name>
    <dbReference type="NCBI Taxonomy" id="2233851"/>
    <lineage>
        <taxon>Bacteria</taxon>
        <taxon>Pseudomonadati</taxon>
        <taxon>Pseudomonadota</taxon>
        <taxon>Alphaproteobacteria</taxon>
        <taxon>Hyphomicrobiales</taxon>
        <taxon>Blastochloridaceae</taxon>
        <taxon>Blastochloris</taxon>
    </lineage>
</organism>
<keyword evidence="1" id="KW-0812">Transmembrane</keyword>
<dbReference type="EMBL" id="AP018907">
    <property type="protein sequence ID" value="BBF92391.1"/>
    <property type="molecule type" value="Genomic_DNA"/>
</dbReference>
<feature type="chain" id="PRO_5017005380" evidence="2">
    <location>
        <begin position="19"/>
        <end position="71"/>
    </location>
</feature>
<keyword evidence="4" id="KW-1185">Reference proteome</keyword>
<feature type="transmembrane region" description="Helical" evidence="1">
    <location>
        <begin position="34"/>
        <end position="54"/>
    </location>
</feature>